<feature type="region of interest" description="Disordered" evidence="1">
    <location>
        <begin position="30"/>
        <end position="85"/>
    </location>
</feature>
<dbReference type="Proteomes" id="UP000019763">
    <property type="component" value="Unassembled WGS sequence"/>
</dbReference>
<comment type="caution">
    <text evidence="2">The sequence shown here is derived from an EMBL/GenBank/DDBJ whole genome shotgun (WGS) entry which is preliminary data.</text>
</comment>
<feature type="compositionally biased region" description="Polar residues" evidence="1">
    <location>
        <begin position="38"/>
        <end position="48"/>
    </location>
</feature>
<dbReference type="EMBL" id="AFNH02000803">
    <property type="protein sequence ID" value="EZG55880.1"/>
    <property type="molecule type" value="Genomic_DNA"/>
</dbReference>
<feature type="non-terminal residue" evidence="2">
    <location>
        <position position="110"/>
    </location>
</feature>
<sequence length="110" mass="11527">ITPTRPPPACQPLPPSLAHARTLPHQAVTTIPAIPRLRQTQPRNSTPLLPNLHIETHSPPPLPGYPSLTPTSASSPPPAPGPPPGGYYCPRPGGYYCPRPGGCCCPPPGR</sequence>
<evidence type="ECO:0000256" key="1">
    <source>
        <dbReference type="SAM" id="MobiDB-lite"/>
    </source>
</evidence>
<reference evidence="2" key="1">
    <citation type="submission" date="2013-12" db="EMBL/GenBank/DDBJ databases">
        <authorList>
            <person name="Omoto C.K."/>
            <person name="Sibley D."/>
            <person name="Venepally P."/>
            <person name="Hadjithomas M."/>
            <person name="Karamycheva S."/>
            <person name="Brunk B."/>
            <person name="Roos D."/>
            <person name="Caler E."/>
            <person name="Lorenzi H."/>
        </authorList>
    </citation>
    <scope>NUCLEOTIDE SEQUENCE</scope>
</reference>
<name>A0A023B3S0_GRENI</name>
<dbReference type="GeneID" id="22913851"/>
<protein>
    <submittedName>
        <fullName evidence="2">Uncharacterized protein</fullName>
    </submittedName>
</protein>
<feature type="compositionally biased region" description="Pro residues" evidence="1">
    <location>
        <begin position="75"/>
        <end position="85"/>
    </location>
</feature>
<gene>
    <name evidence="2" type="ORF">GNI_107930</name>
</gene>
<dbReference type="VEuPathDB" id="CryptoDB:GNI_107930"/>
<keyword evidence="3" id="KW-1185">Reference proteome</keyword>
<dbReference type="RefSeq" id="XP_011131431.1">
    <property type="nucleotide sequence ID" value="XM_011133129.1"/>
</dbReference>
<proteinExistence type="predicted"/>
<evidence type="ECO:0000313" key="3">
    <source>
        <dbReference type="Proteomes" id="UP000019763"/>
    </source>
</evidence>
<feature type="non-terminal residue" evidence="2">
    <location>
        <position position="1"/>
    </location>
</feature>
<evidence type="ECO:0000313" key="2">
    <source>
        <dbReference type="EMBL" id="EZG55880.1"/>
    </source>
</evidence>
<dbReference type="AlphaFoldDB" id="A0A023B3S0"/>
<organism evidence="2 3">
    <name type="scientific">Gregarina niphandrodes</name>
    <name type="common">Septate eugregarine</name>
    <dbReference type="NCBI Taxonomy" id="110365"/>
    <lineage>
        <taxon>Eukaryota</taxon>
        <taxon>Sar</taxon>
        <taxon>Alveolata</taxon>
        <taxon>Apicomplexa</taxon>
        <taxon>Conoidasida</taxon>
        <taxon>Gregarinasina</taxon>
        <taxon>Eugregarinorida</taxon>
        <taxon>Gregarinidae</taxon>
        <taxon>Gregarina</taxon>
    </lineage>
</organism>
<accession>A0A023B3S0</accession>